<dbReference type="Proteomes" id="UP000478837">
    <property type="component" value="Unassembled WGS sequence"/>
</dbReference>
<dbReference type="Gene3D" id="3.40.50.720">
    <property type="entry name" value="NAD(P)-binding Rossmann-like Domain"/>
    <property type="match status" value="1"/>
</dbReference>
<comment type="caution">
    <text evidence="2">The sequence shown here is derived from an EMBL/GenBank/DDBJ whole genome shotgun (WGS) entry which is preliminary data.</text>
</comment>
<dbReference type="InterPro" id="IPR045886">
    <property type="entry name" value="ThiF/MoeB/HesA"/>
</dbReference>
<dbReference type="PANTHER" id="PTHR10953">
    <property type="entry name" value="UBIQUITIN-ACTIVATING ENZYME E1"/>
    <property type="match status" value="1"/>
</dbReference>
<evidence type="ECO:0000259" key="1">
    <source>
        <dbReference type="Pfam" id="PF00899"/>
    </source>
</evidence>
<protein>
    <submittedName>
        <fullName evidence="2">HesA/MoeB/ThiF family protein</fullName>
    </submittedName>
</protein>
<dbReference type="EMBL" id="JAAAWP010000013">
    <property type="protein sequence ID" value="NDW23009.1"/>
    <property type="molecule type" value="Genomic_DNA"/>
</dbReference>
<dbReference type="InterPro" id="IPR000594">
    <property type="entry name" value="ThiF_NAD_FAD-bd"/>
</dbReference>
<dbReference type="GO" id="GO:0016779">
    <property type="term" value="F:nucleotidyltransferase activity"/>
    <property type="evidence" value="ECO:0007669"/>
    <property type="project" value="TreeGrafter"/>
</dbReference>
<evidence type="ECO:0000313" key="3">
    <source>
        <dbReference type="Proteomes" id="UP000478837"/>
    </source>
</evidence>
<dbReference type="CDD" id="cd00757">
    <property type="entry name" value="ThiF_MoeB_HesA_family"/>
    <property type="match status" value="1"/>
</dbReference>
<accession>A0A6L9MXL4</accession>
<dbReference type="GO" id="GO:0004792">
    <property type="term" value="F:thiosulfate-cyanide sulfurtransferase activity"/>
    <property type="evidence" value="ECO:0007669"/>
    <property type="project" value="TreeGrafter"/>
</dbReference>
<gene>
    <name evidence="2" type="ORF">GTW09_15925</name>
</gene>
<dbReference type="AlphaFoldDB" id="A0A6L9MXL4"/>
<keyword evidence="3" id="KW-1185">Reference proteome</keyword>
<dbReference type="InterPro" id="IPR035985">
    <property type="entry name" value="Ubiquitin-activating_enz"/>
</dbReference>
<dbReference type="PANTHER" id="PTHR10953:SF240">
    <property type="entry name" value="SULFUR CARRIER PROTEIN THIS ADENYLYLTRANSFERASE"/>
    <property type="match status" value="1"/>
</dbReference>
<dbReference type="GO" id="GO:0008146">
    <property type="term" value="F:sulfotransferase activity"/>
    <property type="evidence" value="ECO:0007669"/>
    <property type="project" value="TreeGrafter"/>
</dbReference>
<reference evidence="2 3" key="1">
    <citation type="submission" date="2020-01" db="EMBL/GenBank/DDBJ databases">
        <title>Genomes of bacteria type strains.</title>
        <authorList>
            <person name="Chen J."/>
            <person name="Zhu S."/>
            <person name="Yang J."/>
        </authorList>
    </citation>
    <scope>NUCLEOTIDE SEQUENCE [LARGE SCALE GENOMIC DNA]</scope>
    <source>
        <strain evidence="2 3">LMG 22958</strain>
    </source>
</reference>
<feature type="domain" description="THIF-type NAD/FAD binding fold" evidence="1">
    <location>
        <begin position="10"/>
        <end position="251"/>
    </location>
</feature>
<dbReference type="GO" id="GO:0005829">
    <property type="term" value="C:cytosol"/>
    <property type="evidence" value="ECO:0007669"/>
    <property type="project" value="TreeGrafter"/>
</dbReference>
<proteinExistence type="predicted"/>
<organism evidence="2 3">
    <name type="scientific">Alteromonas hispanica</name>
    <dbReference type="NCBI Taxonomy" id="315421"/>
    <lineage>
        <taxon>Bacteria</taxon>
        <taxon>Pseudomonadati</taxon>
        <taxon>Pseudomonadota</taxon>
        <taxon>Gammaproteobacteria</taxon>
        <taxon>Alteromonadales</taxon>
        <taxon>Alteromonadaceae</taxon>
        <taxon>Alteromonas/Salinimonas group</taxon>
        <taxon>Alteromonas</taxon>
    </lineage>
</organism>
<dbReference type="SUPFAM" id="SSF69572">
    <property type="entry name" value="Activating enzymes of the ubiquitin-like proteins"/>
    <property type="match status" value="1"/>
</dbReference>
<sequence length="254" mass="27180">MLNKDDIRRYSRQLLLEEIDEDGQQNLFNAHAVVIGLGGLGSLVARFLVGAGVGAGAGSLTLVDGDVVDVSNLHRQASFNETYLGDLKTRALHCELNKVNPAVNLAIKSQFADETNLPDIVSAATCVIDCTDSISTRMEINRACVKAQIPLFITAASGLSWQSVNLPCGDSETSCGCYHCLVSQIKVDENCSSHGILGPVVGMAACHQATQALLFLAKRHLTKIQWGEYIVGNAINGTTNSFHLPPLPNCEVCQ</sequence>
<evidence type="ECO:0000313" key="2">
    <source>
        <dbReference type="EMBL" id="NDW23009.1"/>
    </source>
</evidence>
<name>A0A6L9MXL4_9ALTE</name>
<dbReference type="RefSeq" id="WP_163112669.1">
    <property type="nucleotide sequence ID" value="NZ_JAAAWP010000013.1"/>
</dbReference>
<dbReference type="Pfam" id="PF00899">
    <property type="entry name" value="ThiF"/>
    <property type="match status" value="1"/>
</dbReference>
<dbReference type="GO" id="GO:0008641">
    <property type="term" value="F:ubiquitin-like modifier activating enzyme activity"/>
    <property type="evidence" value="ECO:0007669"/>
    <property type="project" value="InterPro"/>
</dbReference>